<reference evidence="3" key="1">
    <citation type="submission" date="2015-05" db="UniProtKB">
        <authorList>
            <consortium name="EnsemblMetazoa"/>
        </authorList>
    </citation>
    <scope>IDENTIFICATION</scope>
</reference>
<keyword evidence="4" id="KW-1185">Reference proteome</keyword>
<feature type="region of interest" description="Disordered" evidence="1">
    <location>
        <begin position="56"/>
        <end position="86"/>
    </location>
</feature>
<keyword evidence="2" id="KW-0732">Signal</keyword>
<feature type="compositionally biased region" description="Low complexity" evidence="1">
    <location>
        <begin position="56"/>
        <end position="78"/>
    </location>
</feature>
<proteinExistence type="predicted"/>
<feature type="region of interest" description="Disordered" evidence="1">
    <location>
        <begin position="199"/>
        <end position="222"/>
    </location>
</feature>
<feature type="chain" id="PRO_5043444581" evidence="2">
    <location>
        <begin position="17"/>
        <end position="283"/>
    </location>
</feature>
<accession>T1I000</accession>
<feature type="compositionally biased region" description="Low complexity" evidence="1">
    <location>
        <begin position="199"/>
        <end position="220"/>
    </location>
</feature>
<feature type="region of interest" description="Disordered" evidence="1">
    <location>
        <begin position="130"/>
        <end position="165"/>
    </location>
</feature>
<dbReference type="EMBL" id="ACPB03012620">
    <property type="status" value="NOT_ANNOTATED_CDS"/>
    <property type="molecule type" value="Genomic_DNA"/>
</dbReference>
<organism evidence="3 4">
    <name type="scientific">Rhodnius prolixus</name>
    <name type="common">Triatomid bug</name>
    <dbReference type="NCBI Taxonomy" id="13249"/>
    <lineage>
        <taxon>Eukaryota</taxon>
        <taxon>Metazoa</taxon>
        <taxon>Ecdysozoa</taxon>
        <taxon>Arthropoda</taxon>
        <taxon>Hexapoda</taxon>
        <taxon>Insecta</taxon>
        <taxon>Pterygota</taxon>
        <taxon>Neoptera</taxon>
        <taxon>Paraneoptera</taxon>
        <taxon>Hemiptera</taxon>
        <taxon>Heteroptera</taxon>
        <taxon>Panheteroptera</taxon>
        <taxon>Cimicomorpha</taxon>
        <taxon>Reduviidae</taxon>
        <taxon>Triatominae</taxon>
        <taxon>Rhodnius</taxon>
    </lineage>
</organism>
<protein>
    <submittedName>
        <fullName evidence="3">Uncharacterized protein</fullName>
    </submittedName>
</protein>
<evidence type="ECO:0000256" key="1">
    <source>
        <dbReference type="SAM" id="MobiDB-lite"/>
    </source>
</evidence>
<dbReference type="EnsemblMetazoa" id="RPRC009620-RA">
    <property type="protein sequence ID" value="RPRC009620-PA"/>
    <property type="gene ID" value="RPRC009620"/>
</dbReference>
<dbReference type="OMA" id="APAHNQW"/>
<dbReference type="Proteomes" id="UP000015103">
    <property type="component" value="Unassembled WGS sequence"/>
</dbReference>
<feature type="signal peptide" evidence="2">
    <location>
        <begin position="1"/>
        <end position="16"/>
    </location>
</feature>
<evidence type="ECO:0000256" key="2">
    <source>
        <dbReference type="SAM" id="SignalP"/>
    </source>
</evidence>
<evidence type="ECO:0000313" key="4">
    <source>
        <dbReference type="Proteomes" id="UP000015103"/>
    </source>
</evidence>
<dbReference type="VEuPathDB" id="VectorBase:RPRC009620"/>
<dbReference type="HOGENOM" id="CLU_984532_0_0_1"/>
<evidence type="ECO:0000313" key="3">
    <source>
        <dbReference type="EnsemblMetazoa" id="RPRC009620-PA"/>
    </source>
</evidence>
<dbReference type="InParanoid" id="T1I000"/>
<sequence>MKVMLAIFAVLSVASAQHWNNPNWAVGPAAPVQDTPEVAAAKAAHFAALARVQPQSQQQAQWGQPQNQWNAPQQQAQSRYQGPLALPPGFDQNGAPLPVQDTAEVAAERARHFNLVGGYGAPNNYQWNAAGQQQQQQPQWNPAAAQNQWNAAPQQPQWNAAPQQPQWNPAAAQNQWNAAPQNQWNAAPQQPQWNNAAVPQQQQQWNAQQWNPAAQQQQQQGLPADTPEVAAAKAAHLAAHAQLHGRRRRSLVAATPIAYTAHAVVPSAHHVLTAPAFYAAHYW</sequence>
<dbReference type="AlphaFoldDB" id="T1I000"/>
<name>T1I000_RHOPR</name>